<dbReference type="GO" id="GO:0008168">
    <property type="term" value="F:methyltransferase activity"/>
    <property type="evidence" value="ECO:0007669"/>
    <property type="project" value="UniProtKB-KW"/>
</dbReference>
<evidence type="ECO:0000313" key="2">
    <source>
        <dbReference type="EMBL" id="USW49003.1"/>
    </source>
</evidence>
<keyword evidence="2" id="KW-0808">Transferase</keyword>
<feature type="domain" description="Methyltransferase" evidence="1">
    <location>
        <begin position="37"/>
        <end position="166"/>
    </location>
</feature>
<dbReference type="PANTHER" id="PTHR43591">
    <property type="entry name" value="METHYLTRANSFERASE"/>
    <property type="match status" value="1"/>
</dbReference>
<dbReference type="GO" id="GO:0032259">
    <property type="term" value="P:methylation"/>
    <property type="evidence" value="ECO:0007669"/>
    <property type="project" value="UniProtKB-KW"/>
</dbReference>
<dbReference type="Proteomes" id="UP001056384">
    <property type="component" value="Chromosome 2"/>
</dbReference>
<evidence type="ECO:0000259" key="1">
    <source>
        <dbReference type="Pfam" id="PF13847"/>
    </source>
</evidence>
<sequence length="268" mass="30120">MAITSEEDQTAAFREFDALFNLRSVENEAFHLVQYLKPDSRIIDVGCGIGSITFDLARRVPHGYVLGVDFSAGSIATAKARAKAAGLTNVEFIQGDAMDLPSSIPSNSFDISHSHQVLLHLPEPVKALKSILRVVKPGGILTTRDNHSRFVYPLTPAMSRNFELYEIWSRERGCNPNAGHFNHIWMHEAGIPWDAISAGDSARSFCDIPSKRIVANTFGRGFAATYDKVLDSEEDKKWFDELRREFLEWAEKPESRLAWYDGWVMGKK</sequence>
<protein>
    <submittedName>
        <fullName evidence="2">Methyltransferase domain-containing protein</fullName>
    </submittedName>
</protein>
<keyword evidence="3" id="KW-1185">Reference proteome</keyword>
<accession>A0A9Q9AMU7</accession>
<dbReference type="EMBL" id="CP099419">
    <property type="protein sequence ID" value="USW49003.1"/>
    <property type="molecule type" value="Genomic_DNA"/>
</dbReference>
<dbReference type="InterPro" id="IPR029063">
    <property type="entry name" value="SAM-dependent_MTases_sf"/>
</dbReference>
<dbReference type="AlphaFoldDB" id="A0A9Q9AMU7"/>
<dbReference type="Gene3D" id="3.40.50.150">
    <property type="entry name" value="Vaccinia Virus protein VP39"/>
    <property type="match status" value="1"/>
</dbReference>
<reference evidence="2" key="1">
    <citation type="submission" date="2022-06" db="EMBL/GenBank/DDBJ databases">
        <title>Complete genome sequences of two strains of the flax pathogen Septoria linicola.</title>
        <authorList>
            <person name="Lapalu N."/>
            <person name="Simon A."/>
            <person name="Demenou B."/>
            <person name="Paumier D."/>
            <person name="Guillot M.-P."/>
            <person name="Gout L."/>
            <person name="Valade R."/>
        </authorList>
    </citation>
    <scope>NUCLEOTIDE SEQUENCE</scope>
    <source>
        <strain evidence="2">SE15195</strain>
    </source>
</reference>
<name>A0A9Q9AMU7_9PEZI</name>
<dbReference type="Pfam" id="PF13847">
    <property type="entry name" value="Methyltransf_31"/>
    <property type="match status" value="1"/>
</dbReference>
<dbReference type="CDD" id="cd02440">
    <property type="entry name" value="AdoMet_MTases"/>
    <property type="match status" value="1"/>
</dbReference>
<evidence type="ECO:0000313" key="3">
    <source>
        <dbReference type="Proteomes" id="UP001056384"/>
    </source>
</evidence>
<proteinExistence type="predicted"/>
<dbReference type="SUPFAM" id="SSF53335">
    <property type="entry name" value="S-adenosyl-L-methionine-dependent methyltransferases"/>
    <property type="match status" value="1"/>
</dbReference>
<organism evidence="2 3">
    <name type="scientific">Septoria linicola</name>
    <dbReference type="NCBI Taxonomy" id="215465"/>
    <lineage>
        <taxon>Eukaryota</taxon>
        <taxon>Fungi</taxon>
        <taxon>Dikarya</taxon>
        <taxon>Ascomycota</taxon>
        <taxon>Pezizomycotina</taxon>
        <taxon>Dothideomycetes</taxon>
        <taxon>Dothideomycetidae</taxon>
        <taxon>Mycosphaerellales</taxon>
        <taxon>Mycosphaerellaceae</taxon>
        <taxon>Septoria</taxon>
    </lineage>
</organism>
<keyword evidence="2" id="KW-0489">Methyltransferase</keyword>
<gene>
    <name evidence="2" type="ORF">Slin15195_G023220</name>
</gene>
<dbReference type="InterPro" id="IPR025714">
    <property type="entry name" value="Methyltranfer_dom"/>
</dbReference>